<accession>S4RDG6</accession>
<dbReference type="GO" id="GO:0045597">
    <property type="term" value="P:positive regulation of cell differentiation"/>
    <property type="evidence" value="ECO:0007669"/>
    <property type="project" value="TreeGrafter"/>
</dbReference>
<dbReference type="Gene3D" id="2.10.70.10">
    <property type="entry name" value="Complement Module, domain 1"/>
    <property type="match status" value="1"/>
</dbReference>
<comment type="similarity">
    <text evidence="2">Belongs to the CCN family.</text>
</comment>
<organism evidence="17">
    <name type="scientific">Petromyzon marinus</name>
    <name type="common">Sea lamprey</name>
    <dbReference type="NCBI Taxonomy" id="7757"/>
    <lineage>
        <taxon>Eukaryota</taxon>
        <taxon>Metazoa</taxon>
        <taxon>Chordata</taxon>
        <taxon>Craniata</taxon>
        <taxon>Vertebrata</taxon>
        <taxon>Cyclostomata</taxon>
        <taxon>Hyperoartia</taxon>
        <taxon>Petromyzontiformes</taxon>
        <taxon>Petromyzontidae</taxon>
        <taxon>Petromyzon</taxon>
    </lineage>
</organism>
<dbReference type="GO" id="GO:0007165">
    <property type="term" value="P:signal transduction"/>
    <property type="evidence" value="ECO:0007669"/>
    <property type="project" value="InterPro"/>
</dbReference>
<dbReference type="Pfam" id="PF00093">
    <property type="entry name" value="VWC"/>
    <property type="match status" value="1"/>
</dbReference>
<feature type="domain" description="IGFBP N-terminal" evidence="16">
    <location>
        <begin position="22"/>
        <end position="95"/>
    </location>
</feature>
<feature type="chain" id="PRO_5004522867" description="CCN family member 1" evidence="13">
    <location>
        <begin position="25"/>
        <end position="387"/>
    </location>
</feature>
<dbReference type="SMART" id="SM00214">
    <property type="entry name" value="VWC"/>
    <property type="match status" value="1"/>
</dbReference>
<dbReference type="Pfam" id="PF19035">
    <property type="entry name" value="TSP1_CCN"/>
    <property type="match status" value="1"/>
</dbReference>
<dbReference type="SMART" id="SM00041">
    <property type="entry name" value="CT"/>
    <property type="match status" value="1"/>
</dbReference>
<keyword evidence="6" id="KW-1015">Disulfide bond</keyword>
<evidence type="ECO:0000256" key="12">
    <source>
        <dbReference type="SAM" id="MobiDB-lite"/>
    </source>
</evidence>
<dbReference type="InterPro" id="IPR000867">
    <property type="entry name" value="IGFBP-like"/>
</dbReference>
<protein>
    <recommendedName>
        <fullName evidence="8">CCN family member 1</fullName>
    </recommendedName>
    <alternativeName>
        <fullName evidence="10">Cellular communication network factor 1</fullName>
    </alternativeName>
    <alternativeName>
        <fullName evidence="9">Protein CYR61</fullName>
    </alternativeName>
</protein>
<dbReference type="InterPro" id="IPR043973">
    <property type="entry name" value="TSP1_CCN"/>
</dbReference>
<evidence type="ECO:0000256" key="10">
    <source>
        <dbReference type="ARBA" id="ARBA00042351"/>
    </source>
</evidence>
<dbReference type="InterPro" id="IPR006207">
    <property type="entry name" value="Cys_knot_C"/>
</dbReference>
<keyword evidence="7" id="KW-0340">Growth factor binding</keyword>
<dbReference type="SUPFAM" id="SSF57603">
    <property type="entry name" value="FnI-like domain"/>
    <property type="match status" value="1"/>
</dbReference>
<dbReference type="PROSITE" id="PS51323">
    <property type="entry name" value="IGFBP_N_2"/>
    <property type="match status" value="1"/>
</dbReference>
<dbReference type="PROSITE" id="PS01225">
    <property type="entry name" value="CTCK_2"/>
    <property type="match status" value="1"/>
</dbReference>
<dbReference type="FunFam" id="2.10.70.10:FF:000015">
    <property type="entry name" value="CYR61 isoform 1"/>
    <property type="match status" value="1"/>
</dbReference>
<dbReference type="InterPro" id="IPR009030">
    <property type="entry name" value="Growth_fac_rcpt_cys_sf"/>
</dbReference>
<evidence type="ECO:0000256" key="3">
    <source>
        <dbReference type="ARBA" id="ARBA00022525"/>
    </source>
</evidence>
<dbReference type="GO" id="GO:0051240">
    <property type="term" value="P:positive regulation of multicellular organismal process"/>
    <property type="evidence" value="ECO:0007669"/>
    <property type="project" value="UniProtKB-ARBA"/>
</dbReference>
<dbReference type="GO" id="GO:0005178">
    <property type="term" value="F:integrin binding"/>
    <property type="evidence" value="ECO:0007669"/>
    <property type="project" value="TreeGrafter"/>
</dbReference>
<comment type="caution">
    <text evidence="11">Lacks conserved residue(s) required for the propagation of feature annotation.</text>
</comment>
<evidence type="ECO:0000313" key="17">
    <source>
        <dbReference type="Ensembl" id="ENSPMAP00000003248.1"/>
    </source>
</evidence>
<dbReference type="InterPro" id="IPR012395">
    <property type="entry name" value="IGFBP_CNN"/>
</dbReference>
<feature type="signal peptide" evidence="13">
    <location>
        <begin position="1"/>
        <end position="24"/>
    </location>
</feature>
<keyword evidence="5 13" id="KW-0732">Signal</keyword>
<dbReference type="PIRSF" id="PIRSF036495">
    <property type="entry name" value="IGFBP_rP_CNN"/>
    <property type="match status" value="1"/>
</dbReference>
<dbReference type="GO" id="GO:0005615">
    <property type="term" value="C:extracellular space"/>
    <property type="evidence" value="ECO:0007669"/>
    <property type="project" value="TreeGrafter"/>
</dbReference>
<dbReference type="InterPro" id="IPR050941">
    <property type="entry name" value="CCN"/>
</dbReference>
<dbReference type="InterPro" id="IPR006208">
    <property type="entry name" value="Glyco_hormone_CN"/>
</dbReference>
<dbReference type="InterPro" id="IPR001007">
    <property type="entry name" value="VWF_dom"/>
</dbReference>
<dbReference type="InterPro" id="IPR036383">
    <property type="entry name" value="TSP1_rpt_sf"/>
</dbReference>
<keyword evidence="4" id="KW-0597">Phosphoprotein</keyword>
<dbReference type="HOGENOM" id="CLU_063247_1_0_1"/>
<dbReference type="Ensembl" id="ENSPMAT00000003263.1">
    <property type="protein sequence ID" value="ENSPMAP00000003248.1"/>
    <property type="gene ID" value="ENSPMAG00000002981.1"/>
</dbReference>
<evidence type="ECO:0000256" key="11">
    <source>
        <dbReference type="PROSITE-ProRule" id="PRU00039"/>
    </source>
</evidence>
<dbReference type="SMART" id="SM00209">
    <property type="entry name" value="TSP1"/>
    <property type="match status" value="1"/>
</dbReference>
<dbReference type="STRING" id="7757.ENSPMAP00000003248"/>
<dbReference type="SUPFAM" id="SSF57184">
    <property type="entry name" value="Growth factor receptor domain"/>
    <property type="match status" value="1"/>
</dbReference>
<dbReference type="GO" id="GO:0019838">
    <property type="term" value="F:growth factor binding"/>
    <property type="evidence" value="ECO:0007669"/>
    <property type="project" value="UniProtKB-KW"/>
</dbReference>
<evidence type="ECO:0000259" key="15">
    <source>
        <dbReference type="PROSITE" id="PS50184"/>
    </source>
</evidence>
<dbReference type="GO" id="GO:0009891">
    <property type="term" value="P:positive regulation of biosynthetic process"/>
    <property type="evidence" value="ECO:0007669"/>
    <property type="project" value="UniProtKB-ARBA"/>
</dbReference>
<dbReference type="PROSITE" id="PS50092">
    <property type="entry name" value="TSP1"/>
    <property type="match status" value="1"/>
</dbReference>
<evidence type="ECO:0000256" key="6">
    <source>
        <dbReference type="ARBA" id="ARBA00023157"/>
    </source>
</evidence>
<comment type="subcellular location">
    <subcellularLocation>
        <location evidence="1">Secreted</location>
    </subcellularLocation>
</comment>
<dbReference type="OMA" id="TYNCPNA"/>
<evidence type="ECO:0000256" key="1">
    <source>
        <dbReference type="ARBA" id="ARBA00004613"/>
    </source>
</evidence>
<sequence length="387" mass="42418">RREEMASVLVISALLAVCVNLASSSCPAQCPQCPASLPQCALGVSLVNDGCGCCKVCARQFNQDCSRSEPCDPLKGLECDSGADAAAERGICRAKSEGRTCDYNGKIYQHGESFQPNCKHACTCVDGVVGCMPLCPQELAFPAARLAGCANPRLVKVPGRCCEEWTCDDAVAADSSEEDATSQGQSREEELADSLEDARSVESNELIVFTPRKHKILPAWRQHAFARLFKKPKCMVQTTEWSQCSKTCGMGISTRVTNDNSECKLVKETRLCEIRPCSSQAPSAANLKKGKKCNRTERAKKGLRYTYAGCTSVRKFKPKYCGGCVDGRCCTPDQTHTVRVRFRCDDGETLTKSMLWVESCRCCGDHPGVEFAQSFYRLENDIHKFSD</sequence>
<evidence type="ECO:0000256" key="4">
    <source>
        <dbReference type="ARBA" id="ARBA00022553"/>
    </source>
</evidence>
<dbReference type="GO" id="GO:0010556">
    <property type="term" value="P:regulation of macromolecule biosynthetic process"/>
    <property type="evidence" value="ECO:0007669"/>
    <property type="project" value="UniProtKB-ARBA"/>
</dbReference>
<reference evidence="17" key="2">
    <citation type="submission" date="2025-09" db="UniProtKB">
        <authorList>
            <consortium name="Ensembl"/>
        </authorList>
    </citation>
    <scope>IDENTIFICATION</scope>
</reference>
<dbReference type="GO" id="GO:0031012">
    <property type="term" value="C:extracellular matrix"/>
    <property type="evidence" value="ECO:0007669"/>
    <property type="project" value="TreeGrafter"/>
</dbReference>
<evidence type="ECO:0000256" key="9">
    <source>
        <dbReference type="ARBA" id="ARBA00042204"/>
    </source>
</evidence>
<evidence type="ECO:0000256" key="13">
    <source>
        <dbReference type="SAM" id="SignalP"/>
    </source>
</evidence>
<evidence type="ECO:0000259" key="14">
    <source>
        <dbReference type="PROSITE" id="PS01225"/>
    </source>
</evidence>
<feature type="region of interest" description="Disordered" evidence="12">
    <location>
        <begin position="175"/>
        <end position="198"/>
    </location>
</feature>
<dbReference type="PANTHER" id="PTHR11348:SF18">
    <property type="entry name" value="CCN FAMILY MEMBER 1"/>
    <property type="match status" value="1"/>
</dbReference>
<dbReference type="SMART" id="SM00121">
    <property type="entry name" value="IB"/>
    <property type="match status" value="1"/>
</dbReference>
<feature type="domain" description="CTCK" evidence="14">
    <location>
        <begin position="293"/>
        <end position="367"/>
    </location>
</feature>
<evidence type="ECO:0000256" key="7">
    <source>
        <dbReference type="ARBA" id="ARBA00023183"/>
    </source>
</evidence>
<dbReference type="Gene3D" id="2.20.100.10">
    <property type="entry name" value="Thrombospondin type-1 (TSP1) repeat"/>
    <property type="match status" value="1"/>
</dbReference>
<proteinExistence type="inferred from homology"/>
<reference evidence="17" key="1">
    <citation type="submission" date="2025-08" db="UniProtKB">
        <authorList>
            <consortium name="Ensembl"/>
        </authorList>
    </citation>
    <scope>IDENTIFICATION</scope>
</reference>
<dbReference type="FunFam" id="2.20.100.10:FF:000038">
    <property type="entry name" value="CYR61 isoform 1"/>
    <property type="match status" value="1"/>
</dbReference>
<evidence type="ECO:0000256" key="8">
    <source>
        <dbReference type="ARBA" id="ARBA00039941"/>
    </source>
</evidence>
<feature type="domain" description="VWFC" evidence="15">
    <location>
        <begin position="99"/>
        <end position="168"/>
    </location>
</feature>
<dbReference type="PROSITE" id="PS50184">
    <property type="entry name" value="VWFC_2"/>
    <property type="match status" value="1"/>
</dbReference>
<dbReference type="GeneTree" id="ENSGT00940000155151"/>
<evidence type="ECO:0000259" key="16">
    <source>
        <dbReference type="PROSITE" id="PS51323"/>
    </source>
</evidence>
<dbReference type="GO" id="GO:0030335">
    <property type="term" value="P:positive regulation of cell migration"/>
    <property type="evidence" value="ECO:0007669"/>
    <property type="project" value="TreeGrafter"/>
</dbReference>
<evidence type="ECO:0000256" key="2">
    <source>
        <dbReference type="ARBA" id="ARBA00008125"/>
    </source>
</evidence>
<dbReference type="Pfam" id="PF00219">
    <property type="entry name" value="IGFBP"/>
    <property type="match status" value="1"/>
</dbReference>
<dbReference type="GO" id="GO:0007155">
    <property type="term" value="P:cell adhesion"/>
    <property type="evidence" value="ECO:0007669"/>
    <property type="project" value="TreeGrafter"/>
</dbReference>
<name>S4RDG6_PETMA</name>
<dbReference type="PANTHER" id="PTHR11348">
    <property type="entry name" value="CONNECTIVE TISSUE GROWTH FACTOR-RELATED"/>
    <property type="match status" value="1"/>
</dbReference>
<dbReference type="PROSITE" id="PS00222">
    <property type="entry name" value="IGFBP_N_1"/>
    <property type="match status" value="1"/>
</dbReference>
<evidence type="ECO:0000256" key="5">
    <source>
        <dbReference type="ARBA" id="ARBA00022729"/>
    </source>
</evidence>
<dbReference type="SUPFAM" id="SSF82895">
    <property type="entry name" value="TSP-1 type 1 repeat"/>
    <property type="match status" value="1"/>
</dbReference>
<dbReference type="InterPro" id="IPR000884">
    <property type="entry name" value="TSP1_rpt"/>
</dbReference>
<dbReference type="GO" id="GO:0008201">
    <property type="term" value="F:heparin binding"/>
    <property type="evidence" value="ECO:0007669"/>
    <property type="project" value="TreeGrafter"/>
</dbReference>
<dbReference type="InterPro" id="IPR017891">
    <property type="entry name" value="Insulin_GF-bd_Cys-rich_CS"/>
</dbReference>
<dbReference type="GO" id="GO:2000026">
    <property type="term" value="P:regulation of multicellular organismal development"/>
    <property type="evidence" value="ECO:0007669"/>
    <property type="project" value="UniProtKB-ARBA"/>
</dbReference>
<keyword evidence="3" id="KW-0964">Secreted</keyword>
<dbReference type="AlphaFoldDB" id="S4RDG6"/>
<dbReference type="Pfam" id="PF00007">
    <property type="entry name" value="Cys_knot"/>
    <property type="match status" value="1"/>
</dbReference>